<accession>A0A179IJJ2</accession>
<dbReference type="Proteomes" id="UP000243081">
    <property type="component" value="Unassembled WGS sequence"/>
</dbReference>
<gene>
    <name evidence="2" type="ORF">LLEC1_00207</name>
</gene>
<evidence type="ECO:0000313" key="2">
    <source>
        <dbReference type="EMBL" id="OAR02816.1"/>
    </source>
</evidence>
<name>A0A179IJJ2_CORDF</name>
<reference evidence="2 3" key="1">
    <citation type="submission" date="2016-03" db="EMBL/GenBank/DDBJ databases">
        <title>Fine-scale spatial genetic structure of a fungal parasite of coffee scale insects.</title>
        <authorList>
            <person name="Jackson D."/>
            <person name="Zemenick K.A."/>
            <person name="Malloure B."/>
            <person name="Quandt C.A."/>
            <person name="James T.Y."/>
        </authorList>
    </citation>
    <scope>NUCLEOTIDE SEQUENCE [LARGE SCALE GENOMIC DNA]</scope>
    <source>
        <strain evidence="2 3">UM487</strain>
    </source>
</reference>
<dbReference type="OrthoDB" id="10259236at2759"/>
<feature type="region of interest" description="Disordered" evidence="1">
    <location>
        <begin position="66"/>
        <end position="92"/>
    </location>
</feature>
<keyword evidence="3" id="KW-1185">Reference proteome</keyword>
<feature type="non-terminal residue" evidence="2">
    <location>
        <position position="129"/>
    </location>
</feature>
<dbReference type="EMBL" id="LUKN01000505">
    <property type="protein sequence ID" value="OAR02816.1"/>
    <property type="molecule type" value="Genomic_DNA"/>
</dbReference>
<feature type="compositionally biased region" description="Basic and acidic residues" evidence="1">
    <location>
        <begin position="73"/>
        <end position="89"/>
    </location>
</feature>
<evidence type="ECO:0000256" key="1">
    <source>
        <dbReference type="SAM" id="MobiDB-lite"/>
    </source>
</evidence>
<sequence length="129" mass="13753">MVSCSCVPVDPMREKIAIIYDRISANTQLPNATGAMPTVEMMSKYSTLTIGLNGLTEGFVNCEPCSSASPDTGKGDSTDKPDEAQERPGKMALGWNGLRRDTAARMSAAADGRVIEKVLADMCNTGYDI</sequence>
<proteinExistence type="predicted"/>
<dbReference type="AlphaFoldDB" id="A0A179IJJ2"/>
<protein>
    <submittedName>
        <fullName evidence="2">Uncharacterized protein</fullName>
    </submittedName>
</protein>
<comment type="caution">
    <text evidence="2">The sequence shown here is derived from an EMBL/GenBank/DDBJ whole genome shotgun (WGS) entry which is preliminary data.</text>
</comment>
<organism evidence="2 3">
    <name type="scientific">Cordyceps confragosa</name>
    <name type="common">Lecanicillium lecanii</name>
    <dbReference type="NCBI Taxonomy" id="2714763"/>
    <lineage>
        <taxon>Eukaryota</taxon>
        <taxon>Fungi</taxon>
        <taxon>Dikarya</taxon>
        <taxon>Ascomycota</taxon>
        <taxon>Pezizomycotina</taxon>
        <taxon>Sordariomycetes</taxon>
        <taxon>Hypocreomycetidae</taxon>
        <taxon>Hypocreales</taxon>
        <taxon>Cordycipitaceae</taxon>
        <taxon>Akanthomyces</taxon>
    </lineage>
</organism>
<evidence type="ECO:0000313" key="3">
    <source>
        <dbReference type="Proteomes" id="UP000243081"/>
    </source>
</evidence>